<evidence type="ECO:0000256" key="3">
    <source>
        <dbReference type="ARBA" id="ARBA00001970"/>
    </source>
</evidence>
<keyword evidence="18" id="KW-1185">Reference proteome</keyword>
<dbReference type="EC" id="1.11.1.7" evidence="5"/>
<evidence type="ECO:0000256" key="13">
    <source>
        <dbReference type="ARBA" id="ARBA00023180"/>
    </source>
</evidence>
<dbReference type="PRINTS" id="PR00458">
    <property type="entry name" value="PEROXIDASE"/>
</dbReference>
<proteinExistence type="inferred from homology"/>
<evidence type="ECO:0000256" key="6">
    <source>
        <dbReference type="ARBA" id="ARBA00022559"/>
    </source>
</evidence>
<evidence type="ECO:0000256" key="9">
    <source>
        <dbReference type="ARBA" id="ARBA00022837"/>
    </source>
</evidence>
<evidence type="ECO:0000256" key="5">
    <source>
        <dbReference type="ARBA" id="ARBA00012313"/>
    </source>
</evidence>
<dbReference type="Pfam" id="PF00141">
    <property type="entry name" value="peroxidase"/>
    <property type="match status" value="1"/>
</dbReference>
<keyword evidence="6" id="KW-0575">Peroxidase</keyword>
<dbReference type="Proteomes" id="UP001341840">
    <property type="component" value="Unassembled WGS sequence"/>
</dbReference>
<keyword evidence="15" id="KW-0732">Signal</keyword>
<dbReference type="PROSITE" id="PS50873">
    <property type="entry name" value="PEROXIDASE_4"/>
    <property type="match status" value="1"/>
</dbReference>
<dbReference type="InterPro" id="IPR033905">
    <property type="entry name" value="Secretory_peroxidase"/>
</dbReference>
<keyword evidence="7" id="KW-0349">Heme</keyword>
<evidence type="ECO:0000313" key="18">
    <source>
        <dbReference type="Proteomes" id="UP001341840"/>
    </source>
</evidence>
<dbReference type="EMBL" id="JASCZI010030237">
    <property type="protein sequence ID" value="MED6119419.1"/>
    <property type="molecule type" value="Genomic_DNA"/>
</dbReference>
<evidence type="ECO:0000259" key="16">
    <source>
        <dbReference type="PROSITE" id="PS50873"/>
    </source>
</evidence>
<keyword evidence="12" id="KW-1015">Disulfide bond</keyword>
<keyword evidence="8" id="KW-0479">Metal-binding</keyword>
<organism evidence="17 18">
    <name type="scientific">Stylosanthes scabra</name>
    <dbReference type="NCBI Taxonomy" id="79078"/>
    <lineage>
        <taxon>Eukaryota</taxon>
        <taxon>Viridiplantae</taxon>
        <taxon>Streptophyta</taxon>
        <taxon>Embryophyta</taxon>
        <taxon>Tracheophyta</taxon>
        <taxon>Spermatophyta</taxon>
        <taxon>Magnoliopsida</taxon>
        <taxon>eudicotyledons</taxon>
        <taxon>Gunneridae</taxon>
        <taxon>Pentapetalae</taxon>
        <taxon>rosids</taxon>
        <taxon>fabids</taxon>
        <taxon>Fabales</taxon>
        <taxon>Fabaceae</taxon>
        <taxon>Papilionoideae</taxon>
        <taxon>50 kb inversion clade</taxon>
        <taxon>dalbergioids sensu lato</taxon>
        <taxon>Dalbergieae</taxon>
        <taxon>Pterocarpus clade</taxon>
        <taxon>Stylosanthes</taxon>
    </lineage>
</organism>
<keyword evidence="9" id="KW-0106">Calcium</keyword>
<feature type="domain" description="Plant heme peroxidase family profile" evidence="16">
    <location>
        <begin position="18"/>
        <end position="242"/>
    </location>
</feature>
<dbReference type="PANTHER" id="PTHR31388">
    <property type="entry name" value="PEROXIDASE 72-RELATED"/>
    <property type="match status" value="1"/>
</dbReference>
<protein>
    <recommendedName>
        <fullName evidence="5">peroxidase</fullName>
        <ecNumber evidence="5">1.11.1.7</ecNumber>
    </recommendedName>
</protein>
<keyword evidence="10" id="KW-0560">Oxidoreductase</keyword>
<dbReference type="Gene3D" id="1.10.420.10">
    <property type="entry name" value="Peroxidase, domain 2"/>
    <property type="match status" value="1"/>
</dbReference>
<evidence type="ECO:0000256" key="15">
    <source>
        <dbReference type="SAM" id="SignalP"/>
    </source>
</evidence>
<comment type="cofactor">
    <cofactor evidence="2">
        <name>Ca(2+)</name>
        <dbReference type="ChEBI" id="CHEBI:29108"/>
    </cofactor>
</comment>
<dbReference type="CDD" id="cd00693">
    <property type="entry name" value="secretory_peroxidase"/>
    <property type="match status" value="1"/>
</dbReference>
<dbReference type="PROSITE" id="PS00435">
    <property type="entry name" value="PEROXIDASE_1"/>
    <property type="match status" value="1"/>
</dbReference>
<dbReference type="Gene3D" id="1.10.520.10">
    <property type="match status" value="1"/>
</dbReference>
<evidence type="ECO:0000256" key="7">
    <source>
        <dbReference type="ARBA" id="ARBA00022617"/>
    </source>
</evidence>
<evidence type="ECO:0000256" key="11">
    <source>
        <dbReference type="ARBA" id="ARBA00023004"/>
    </source>
</evidence>
<evidence type="ECO:0000256" key="14">
    <source>
        <dbReference type="ARBA" id="ARBA00023324"/>
    </source>
</evidence>
<dbReference type="InterPro" id="IPR010255">
    <property type="entry name" value="Haem_peroxidase_sf"/>
</dbReference>
<dbReference type="SUPFAM" id="SSF48113">
    <property type="entry name" value="Heme-dependent peroxidases"/>
    <property type="match status" value="1"/>
</dbReference>
<evidence type="ECO:0000256" key="1">
    <source>
        <dbReference type="ARBA" id="ARBA00000189"/>
    </source>
</evidence>
<comment type="caution">
    <text evidence="17">The sequence shown here is derived from an EMBL/GenBank/DDBJ whole genome shotgun (WGS) entry which is preliminary data.</text>
</comment>
<evidence type="ECO:0000256" key="12">
    <source>
        <dbReference type="ARBA" id="ARBA00023157"/>
    </source>
</evidence>
<name>A0ABU6R6Z7_9FABA</name>
<feature type="chain" id="PRO_5046708900" description="peroxidase" evidence="15">
    <location>
        <begin position="18"/>
        <end position="279"/>
    </location>
</feature>
<evidence type="ECO:0000313" key="17">
    <source>
        <dbReference type="EMBL" id="MED6119419.1"/>
    </source>
</evidence>
<keyword evidence="13" id="KW-0325">Glycoprotein</keyword>
<keyword evidence="11" id="KW-0408">Iron</keyword>
<evidence type="ECO:0000256" key="4">
    <source>
        <dbReference type="ARBA" id="ARBA00006873"/>
    </source>
</evidence>
<keyword evidence="14" id="KW-0376">Hydrogen peroxide</keyword>
<accession>A0ABU6R6Z7</accession>
<evidence type="ECO:0000256" key="10">
    <source>
        <dbReference type="ARBA" id="ARBA00023002"/>
    </source>
</evidence>
<reference evidence="17 18" key="1">
    <citation type="journal article" date="2023" name="Plants (Basel)">
        <title>Bridging the Gap: Combining Genomics and Transcriptomics Approaches to Understand Stylosanthes scabra, an Orphan Legume from the Brazilian Caatinga.</title>
        <authorList>
            <person name="Ferreira-Neto J.R.C."/>
            <person name="da Silva M.D."/>
            <person name="Binneck E."/>
            <person name="de Melo N.F."/>
            <person name="da Silva R.H."/>
            <person name="de Melo A.L.T.M."/>
            <person name="Pandolfi V."/>
            <person name="Bustamante F.O."/>
            <person name="Brasileiro-Vidal A.C."/>
            <person name="Benko-Iseppon A.M."/>
        </authorList>
    </citation>
    <scope>NUCLEOTIDE SEQUENCE [LARGE SCALE GENOMIC DNA]</scope>
    <source>
        <tissue evidence="17">Leaves</tissue>
    </source>
</reference>
<comment type="cofactor">
    <cofactor evidence="3">
        <name>heme b</name>
        <dbReference type="ChEBI" id="CHEBI:60344"/>
    </cofactor>
</comment>
<comment type="similarity">
    <text evidence="4">Belongs to the peroxidase family. Ascorbate peroxidase subfamily.</text>
</comment>
<dbReference type="PRINTS" id="PR00461">
    <property type="entry name" value="PLPEROXIDASE"/>
</dbReference>
<feature type="signal peptide" evidence="15">
    <location>
        <begin position="1"/>
        <end position="17"/>
    </location>
</feature>
<gene>
    <name evidence="17" type="ORF">PIB30_011784</name>
</gene>
<dbReference type="InterPro" id="IPR002016">
    <property type="entry name" value="Haem_peroxidase"/>
</dbReference>
<dbReference type="PANTHER" id="PTHR31388:SF270">
    <property type="entry name" value="PEROXIDASE 22-RELATED"/>
    <property type="match status" value="1"/>
</dbReference>
<evidence type="ECO:0000256" key="8">
    <source>
        <dbReference type="ARBA" id="ARBA00022723"/>
    </source>
</evidence>
<dbReference type="InterPro" id="IPR000823">
    <property type="entry name" value="Peroxidase_pln"/>
</dbReference>
<evidence type="ECO:0000256" key="2">
    <source>
        <dbReference type="ARBA" id="ARBA00001913"/>
    </source>
</evidence>
<comment type="catalytic activity">
    <reaction evidence="1">
        <text>2 a phenolic donor + H2O2 = 2 a phenolic radical donor + 2 H2O</text>
        <dbReference type="Rhea" id="RHEA:56136"/>
        <dbReference type="ChEBI" id="CHEBI:15377"/>
        <dbReference type="ChEBI" id="CHEBI:16240"/>
        <dbReference type="ChEBI" id="CHEBI:139520"/>
        <dbReference type="ChEBI" id="CHEBI:139521"/>
        <dbReference type="EC" id="1.11.1.7"/>
    </reaction>
</comment>
<dbReference type="InterPro" id="IPR019793">
    <property type="entry name" value="Peroxidases_heam-ligand_BS"/>
</dbReference>
<sequence>MVALCCLVLTSRFRVNAQLSPDYYSTTCPNLRAIVRRVIVNAAQSNPRIFASLLRLHFHDCFVLGCDASILLDATPNMESEQDALANKNSIRGLNVISQIKTEVEKACPKTVSCADILALSAQISTTQSGGPFWNVTLGRLDGLVANQSRANQNLPGFFFTLPQLKATFSRHGLNATDLVALSGAHTFGRGHCSQIRGRLYNFRNTGKPDPSLNTTYLTTLRTICPNDKSNPGNIINLDVSTLIDSTTNTSRILKFTKDCFEVIKSCSQQPVQTPLLAL</sequence>